<keyword evidence="3" id="KW-1185">Reference proteome</keyword>
<dbReference type="AlphaFoldDB" id="A0A5B7EFI4"/>
<proteinExistence type="predicted"/>
<comment type="caution">
    <text evidence="2">The sequence shown here is derived from an EMBL/GenBank/DDBJ whole genome shotgun (WGS) entry which is preliminary data.</text>
</comment>
<feature type="region of interest" description="Disordered" evidence="1">
    <location>
        <begin position="62"/>
        <end position="112"/>
    </location>
</feature>
<reference evidence="2 3" key="1">
    <citation type="submission" date="2019-05" db="EMBL/GenBank/DDBJ databases">
        <title>Another draft genome of Portunus trituberculatus and its Hox gene families provides insights of decapod evolution.</title>
        <authorList>
            <person name="Jeong J.-H."/>
            <person name="Song I."/>
            <person name="Kim S."/>
            <person name="Choi T."/>
            <person name="Kim D."/>
            <person name="Ryu S."/>
            <person name="Kim W."/>
        </authorList>
    </citation>
    <scope>NUCLEOTIDE SEQUENCE [LARGE SCALE GENOMIC DNA]</scope>
    <source>
        <tissue evidence="2">Muscle</tissue>
    </source>
</reference>
<evidence type="ECO:0000313" key="3">
    <source>
        <dbReference type="Proteomes" id="UP000324222"/>
    </source>
</evidence>
<organism evidence="2 3">
    <name type="scientific">Portunus trituberculatus</name>
    <name type="common">Swimming crab</name>
    <name type="synonym">Neptunus trituberculatus</name>
    <dbReference type="NCBI Taxonomy" id="210409"/>
    <lineage>
        <taxon>Eukaryota</taxon>
        <taxon>Metazoa</taxon>
        <taxon>Ecdysozoa</taxon>
        <taxon>Arthropoda</taxon>
        <taxon>Crustacea</taxon>
        <taxon>Multicrustacea</taxon>
        <taxon>Malacostraca</taxon>
        <taxon>Eumalacostraca</taxon>
        <taxon>Eucarida</taxon>
        <taxon>Decapoda</taxon>
        <taxon>Pleocyemata</taxon>
        <taxon>Brachyura</taxon>
        <taxon>Eubrachyura</taxon>
        <taxon>Portunoidea</taxon>
        <taxon>Portunidae</taxon>
        <taxon>Portuninae</taxon>
        <taxon>Portunus</taxon>
    </lineage>
</organism>
<dbReference type="EMBL" id="VSRR010002721">
    <property type="protein sequence ID" value="MPC32912.1"/>
    <property type="molecule type" value="Genomic_DNA"/>
</dbReference>
<evidence type="ECO:0000313" key="2">
    <source>
        <dbReference type="EMBL" id="MPC32912.1"/>
    </source>
</evidence>
<name>A0A5B7EFI4_PORTR</name>
<feature type="compositionally biased region" description="Low complexity" evidence="1">
    <location>
        <begin position="98"/>
        <end position="112"/>
    </location>
</feature>
<dbReference type="Proteomes" id="UP000324222">
    <property type="component" value="Unassembled WGS sequence"/>
</dbReference>
<sequence length="137" mass="15021">MYHFLPAISIGHLSRKRRELQSTRHCPSLVVEAGGIRGHTDHTTKEQRLTRGTETATQEFFTCNSGRRERGNAGTEWGVHRNRQSRFRPDSEVERGFTTTTTATSTTTTATSTTTITTATTTTTTTTAAAAATETDN</sequence>
<evidence type="ECO:0000256" key="1">
    <source>
        <dbReference type="SAM" id="MobiDB-lite"/>
    </source>
</evidence>
<protein>
    <submittedName>
        <fullName evidence="2">Uncharacterized protein</fullName>
    </submittedName>
</protein>
<gene>
    <name evidence="2" type="ORF">E2C01_026246</name>
</gene>
<accession>A0A5B7EFI4</accession>